<name>A0AAD3TW76_9TREE</name>
<dbReference type="AlphaFoldDB" id="A0AAD3TW76"/>
<dbReference type="SUPFAM" id="SSF51197">
    <property type="entry name" value="Clavaminate synthase-like"/>
    <property type="match status" value="1"/>
</dbReference>
<evidence type="ECO:0000313" key="1">
    <source>
        <dbReference type="EMBL" id="GMK57971.1"/>
    </source>
</evidence>
<reference evidence="1" key="2">
    <citation type="submission" date="2023-06" db="EMBL/GenBank/DDBJ databases">
        <authorList>
            <person name="Kobayashi Y."/>
            <person name="Kayamori A."/>
            <person name="Aoki K."/>
            <person name="Shiwa Y."/>
            <person name="Fujita N."/>
            <person name="Sugita T."/>
            <person name="Iwasaki W."/>
            <person name="Tanaka N."/>
            <person name="Takashima M."/>
        </authorList>
    </citation>
    <scope>NUCLEOTIDE SEQUENCE</scope>
    <source>
        <strain evidence="1">HIS016</strain>
    </source>
</reference>
<sequence length="494" mass="55222">MLARSMLSKKCATCPAFLSGKCKGSPTKILERRLATEAQPITHRRIDKREGDISSAFTTFSGKKAVPLPPRFRELKQLIVNGNEAAIQKSWDNLIEVLKIIPVAKFSDVKAGTVPDSVRQAVKDTGVVVVREVMPRSEAEALHQSVRNYFAANPSFGGFPADEDCKIVYESYWSAAQVRARSHPNILATQRYVMGIYESHSKQRVDLSTPLTYADRVQLRPPGDTKFALSPHVDGGGIERWEDPAYRHTYRKILRGEWHEYDPWDMAGRLEANMNLYNSGGGCSVFRAFQGWLGLSEHGPQQGTLVVHPILKESTAYWILRPFFKPTVKGSLEGWKLSLDDEDGNVYFHGSTPGGMQEHKPDIHPHLHLEQTMIPFPTVNPGDTVFWSADTIHGTERKNMGMRDASVFYIPSVPLTDSNIQYVAQQRDAFLRGVPPPDFPGGEGESLYVGRARTTDVLSQEGKRAMGFGPFSLHKQAGVVRDLRKYANTHLGYI</sequence>
<proteinExistence type="predicted"/>
<gene>
    <name evidence="1" type="ORF">CspeluHIS016_0500030</name>
</gene>
<dbReference type="PANTHER" id="PTHR30613">
    <property type="entry name" value="UNCHARACTERIZED PROTEIN YBIU-RELATED"/>
    <property type="match status" value="1"/>
</dbReference>
<evidence type="ECO:0008006" key="3">
    <source>
        <dbReference type="Google" id="ProtNLM"/>
    </source>
</evidence>
<comment type="caution">
    <text evidence="1">The sequence shown here is derived from an EMBL/GenBank/DDBJ whole genome shotgun (WGS) entry which is preliminary data.</text>
</comment>
<accession>A0AAD3TW76</accession>
<dbReference type="InterPro" id="IPR027443">
    <property type="entry name" value="IPNS-like_sf"/>
</dbReference>
<dbReference type="Proteomes" id="UP001222932">
    <property type="component" value="Unassembled WGS sequence"/>
</dbReference>
<reference evidence="1" key="1">
    <citation type="journal article" date="2023" name="BMC Genomics">
        <title>Chromosome-level genome assemblies of Cutaneotrichosporon spp. (Trichosporonales, Basidiomycota) reveal imbalanced evolution between nucleotide sequences and chromosome synteny.</title>
        <authorList>
            <person name="Kobayashi Y."/>
            <person name="Kayamori A."/>
            <person name="Aoki K."/>
            <person name="Shiwa Y."/>
            <person name="Matsutani M."/>
            <person name="Fujita N."/>
            <person name="Sugita T."/>
            <person name="Iwasaki W."/>
            <person name="Tanaka N."/>
            <person name="Takashima M."/>
        </authorList>
    </citation>
    <scope>NUCLEOTIDE SEQUENCE</scope>
    <source>
        <strain evidence="1">HIS016</strain>
    </source>
</reference>
<dbReference type="Gene3D" id="2.60.120.330">
    <property type="entry name" value="B-lactam Antibiotic, Isopenicillin N Synthase, Chain"/>
    <property type="match status" value="1"/>
</dbReference>
<protein>
    <recommendedName>
        <fullName evidence="3">DUF1479-domain-containing protein</fullName>
    </recommendedName>
</protein>
<evidence type="ECO:0000313" key="2">
    <source>
        <dbReference type="Proteomes" id="UP001222932"/>
    </source>
</evidence>
<dbReference type="EMBL" id="BTCM01000005">
    <property type="protein sequence ID" value="GMK57971.1"/>
    <property type="molecule type" value="Genomic_DNA"/>
</dbReference>
<dbReference type="PANTHER" id="PTHR30613:SF1">
    <property type="entry name" value="DUF1479 DOMAIN PROTEIN (AFU_ORTHOLOGUE AFUA_5G09280)"/>
    <property type="match status" value="1"/>
</dbReference>
<keyword evidence="2" id="KW-1185">Reference proteome</keyword>
<dbReference type="InterPro" id="IPR010856">
    <property type="entry name" value="Gig2-like"/>
</dbReference>
<dbReference type="Pfam" id="PF07350">
    <property type="entry name" value="Gig2-like"/>
    <property type="match status" value="1"/>
</dbReference>
<organism evidence="1 2">
    <name type="scientific">Cutaneotrichosporon spelunceum</name>
    <dbReference type="NCBI Taxonomy" id="1672016"/>
    <lineage>
        <taxon>Eukaryota</taxon>
        <taxon>Fungi</taxon>
        <taxon>Dikarya</taxon>
        <taxon>Basidiomycota</taxon>
        <taxon>Agaricomycotina</taxon>
        <taxon>Tremellomycetes</taxon>
        <taxon>Trichosporonales</taxon>
        <taxon>Trichosporonaceae</taxon>
        <taxon>Cutaneotrichosporon</taxon>
    </lineage>
</organism>